<evidence type="ECO:0000256" key="1">
    <source>
        <dbReference type="SAM" id="MobiDB-lite"/>
    </source>
</evidence>
<evidence type="ECO:0000313" key="4">
    <source>
        <dbReference type="Proteomes" id="UP001501295"/>
    </source>
</evidence>
<sequence length="241" mass="24650">MRMYSASGRSRWPIVIGAAVVVVAVGGVVVYANTRGDTTPTATRTTSSASTAPTSIPTGGTSGGGDNEGDAAPTGCLGGQDRTAAMVLAAQKSAGHSSYGAVEVATSFYRWLWQYPYPSAAEAQTVSDAIVSPDASEALKNIEAQYQAAGNNPTQGVVPPDGKFFMSTTNGVWSVLEGGTPNRVTVQLAAGYVIDGALSPTKTGVSGYVMVWQNGAWRISTGTPVDQTKLANAGTRFTGGC</sequence>
<keyword evidence="4" id="KW-1185">Reference proteome</keyword>
<name>A0ABP8W6P1_9MICO</name>
<gene>
    <name evidence="3" type="ORF">GCM10025780_29580</name>
</gene>
<feature type="compositionally biased region" description="Low complexity" evidence="1">
    <location>
        <begin position="38"/>
        <end position="59"/>
    </location>
</feature>
<evidence type="ECO:0000256" key="2">
    <source>
        <dbReference type="SAM" id="Phobius"/>
    </source>
</evidence>
<protein>
    <submittedName>
        <fullName evidence="3">Uncharacterized protein</fullName>
    </submittedName>
</protein>
<evidence type="ECO:0000313" key="3">
    <source>
        <dbReference type="EMBL" id="GAA4682274.1"/>
    </source>
</evidence>
<organism evidence="3 4">
    <name type="scientific">Frondihabitans cladoniiphilus</name>
    <dbReference type="NCBI Taxonomy" id="715785"/>
    <lineage>
        <taxon>Bacteria</taxon>
        <taxon>Bacillati</taxon>
        <taxon>Actinomycetota</taxon>
        <taxon>Actinomycetes</taxon>
        <taxon>Micrococcales</taxon>
        <taxon>Microbacteriaceae</taxon>
        <taxon>Frondihabitans</taxon>
    </lineage>
</organism>
<keyword evidence="2" id="KW-0472">Membrane</keyword>
<comment type="caution">
    <text evidence="3">The sequence shown here is derived from an EMBL/GenBank/DDBJ whole genome shotgun (WGS) entry which is preliminary data.</text>
</comment>
<dbReference type="EMBL" id="BAABLM010000007">
    <property type="protein sequence ID" value="GAA4682274.1"/>
    <property type="molecule type" value="Genomic_DNA"/>
</dbReference>
<feature type="transmembrane region" description="Helical" evidence="2">
    <location>
        <begin position="12"/>
        <end position="32"/>
    </location>
</feature>
<accession>A0ABP8W6P1</accession>
<feature type="region of interest" description="Disordered" evidence="1">
    <location>
        <begin position="35"/>
        <end position="77"/>
    </location>
</feature>
<proteinExistence type="predicted"/>
<dbReference type="Proteomes" id="UP001501295">
    <property type="component" value="Unassembled WGS sequence"/>
</dbReference>
<keyword evidence="2" id="KW-0812">Transmembrane</keyword>
<reference evidence="4" key="1">
    <citation type="journal article" date="2019" name="Int. J. Syst. Evol. Microbiol.">
        <title>The Global Catalogue of Microorganisms (GCM) 10K type strain sequencing project: providing services to taxonomists for standard genome sequencing and annotation.</title>
        <authorList>
            <consortium name="The Broad Institute Genomics Platform"/>
            <consortium name="The Broad Institute Genome Sequencing Center for Infectious Disease"/>
            <person name="Wu L."/>
            <person name="Ma J."/>
        </authorList>
    </citation>
    <scope>NUCLEOTIDE SEQUENCE [LARGE SCALE GENOMIC DNA]</scope>
    <source>
        <strain evidence="4">JCM 18956</strain>
    </source>
</reference>
<keyword evidence="2" id="KW-1133">Transmembrane helix</keyword>